<dbReference type="Gene3D" id="3.10.129.10">
    <property type="entry name" value="Hotdog Thioesterase"/>
    <property type="match status" value="1"/>
</dbReference>
<evidence type="ECO:0000256" key="3">
    <source>
        <dbReference type="PROSITE-ProRule" id="PRU01106"/>
    </source>
</evidence>
<dbReference type="PANTHER" id="PTHR11049">
    <property type="entry name" value="ACYL COENZYME A THIOESTER HYDROLASE"/>
    <property type="match status" value="1"/>
</dbReference>
<comment type="caution">
    <text evidence="6">The sequence shown here is derived from an EMBL/GenBank/DDBJ whole genome shotgun (WGS) entry which is preliminary data.</text>
</comment>
<dbReference type="AlphaFoldDB" id="A0A0V9UPQ6"/>
<dbReference type="CDD" id="cd03442">
    <property type="entry name" value="BFIT_BACH"/>
    <property type="match status" value="1"/>
</dbReference>
<feature type="domain" description="HotDog ACOT-type" evidence="5">
    <location>
        <begin position="17"/>
        <end position="129"/>
    </location>
</feature>
<dbReference type="EMBL" id="AZXY01000001">
    <property type="protein sequence ID" value="KSZ59973.1"/>
    <property type="molecule type" value="Genomic_DNA"/>
</dbReference>
<dbReference type="PROSITE" id="PS51770">
    <property type="entry name" value="HOTDOG_ACOT"/>
    <property type="match status" value="1"/>
</dbReference>
<evidence type="ECO:0000313" key="7">
    <source>
        <dbReference type="Proteomes" id="UP000053060"/>
    </source>
</evidence>
<dbReference type="InterPro" id="IPR033120">
    <property type="entry name" value="HOTDOG_ACOT"/>
</dbReference>
<dbReference type="Pfam" id="PF03061">
    <property type="entry name" value="4HBT"/>
    <property type="match status" value="1"/>
</dbReference>
<comment type="similarity">
    <text evidence="1">Belongs to the acyl coenzyme A hydrolase family.</text>
</comment>
<accession>A0A0V9UPQ6</accession>
<dbReference type="SUPFAM" id="SSF54637">
    <property type="entry name" value="Thioesterase/thiol ester dehydrase-isomerase"/>
    <property type="match status" value="1"/>
</dbReference>
<reference evidence="6 7" key="2">
    <citation type="journal article" date="2016" name="Genome Announc.">
        <title>Draft Genome Sequence of a Versatile Hydrocarbon-Degrading Bacterium, Rhodococcus pyridinivorans Strain KG-16, Collected from Oil Fields in India.</title>
        <authorList>
            <person name="Aggarwal R.K."/>
            <person name="Dawar C."/>
            <person name="Phanindranath R."/>
            <person name="Mutnuri L."/>
            <person name="Dayal A.M."/>
        </authorList>
    </citation>
    <scope>NUCLEOTIDE SEQUENCE [LARGE SCALE GENOMIC DNA]</scope>
    <source>
        <strain evidence="6 7">KG-16</strain>
    </source>
</reference>
<dbReference type="GO" id="GO:0005829">
    <property type="term" value="C:cytosol"/>
    <property type="evidence" value="ECO:0007669"/>
    <property type="project" value="TreeGrafter"/>
</dbReference>
<dbReference type="InterPro" id="IPR029069">
    <property type="entry name" value="HotDog_dom_sf"/>
</dbReference>
<keyword evidence="2 3" id="KW-0378">Hydrolase</keyword>
<evidence type="ECO:0000313" key="6">
    <source>
        <dbReference type="EMBL" id="KSZ59973.1"/>
    </source>
</evidence>
<sequence length="179" mass="20023">MSTIYERTIGVQAKPCRESRVVKTSRVFPNDVNDHNTLFGGKLMSDIDMTASISATRHSRASVVTASTDSVAFLEPIRPSDSVCLESFVTWTGRSSMEVFVKVTAEDLRSGERRIAATAFLTFVAVDDGGRTMHVPPVLPESDEERKLNESGDERAEHRRMHRAQSQEMAKYLTTSRPW</sequence>
<protein>
    <submittedName>
        <fullName evidence="6">Acyl-CoA thioester hydrolase</fullName>
    </submittedName>
</protein>
<dbReference type="PATRIC" id="fig|1441730.3.peg.55"/>
<evidence type="ECO:0000256" key="1">
    <source>
        <dbReference type="ARBA" id="ARBA00010458"/>
    </source>
</evidence>
<evidence type="ECO:0000256" key="4">
    <source>
        <dbReference type="SAM" id="MobiDB-lite"/>
    </source>
</evidence>
<name>A0A0V9UPQ6_9NOCA</name>
<dbReference type="GO" id="GO:0052816">
    <property type="term" value="F:long-chain fatty acyl-CoA hydrolase activity"/>
    <property type="evidence" value="ECO:0007669"/>
    <property type="project" value="TreeGrafter"/>
</dbReference>
<dbReference type="InterPro" id="IPR006683">
    <property type="entry name" value="Thioestr_dom"/>
</dbReference>
<dbReference type="InterPro" id="IPR040170">
    <property type="entry name" value="Cytosol_ACT"/>
</dbReference>
<organism evidence="6 7">
    <name type="scientific">Rhodococcus pyridinivorans KG-16</name>
    <dbReference type="NCBI Taxonomy" id="1441730"/>
    <lineage>
        <taxon>Bacteria</taxon>
        <taxon>Bacillati</taxon>
        <taxon>Actinomycetota</taxon>
        <taxon>Actinomycetes</taxon>
        <taxon>Mycobacteriales</taxon>
        <taxon>Nocardiaceae</taxon>
        <taxon>Rhodococcus</taxon>
    </lineage>
</organism>
<feature type="region of interest" description="Disordered" evidence="4">
    <location>
        <begin position="135"/>
        <end position="179"/>
    </location>
</feature>
<feature type="compositionally biased region" description="Basic and acidic residues" evidence="4">
    <location>
        <begin position="144"/>
        <end position="157"/>
    </location>
</feature>
<dbReference type="GO" id="GO:0006637">
    <property type="term" value="P:acyl-CoA metabolic process"/>
    <property type="evidence" value="ECO:0007669"/>
    <property type="project" value="TreeGrafter"/>
</dbReference>
<dbReference type="Proteomes" id="UP000053060">
    <property type="component" value="Unassembled WGS sequence"/>
</dbReference>
<dbReference type="GO" id="GO:0009062">
    <property type="term" value="P:fatty acid catabolic process"/>
    <property type="evidence" value="ECO:0007669"/>
    <property type="project" value="TreeGrafter"/>
</dbReference>
<evidence type="ECO:0000256" key="2">
    <source>
        <dbReference type="ARBA" id="ARBA00022801"/>
    </source>
</evidence>
<proteinExistence type="inferred from homology"/>
<gene>
    <name evidence="6" type="ORF">Z045_00230</name>
</gene>
<dbReference type="PANTHER" id="PTHR11049:SF24">
    <property type="entry name" value="CYTOSOLIC ACYL COENZYME A THIOESTER HYDROLASE"/>
    <property type="match status" value="1"/>
</dbReference>
<feature type="compositionally biased region" description="Polar residues" evidence="4">
    <location>
        <begin position="164"/>
        <end position="179"/>
    </location>
</feature>
<evidence type="ECO:0000259" key="5">
    <source>
        <dbReference type="PROSITE" id="PS51770"/>
    </source>
</evidence>
<reference evidence="7" key="1">
    <citation type="submission" date="2015-01" db="EMBL/GenBank/DDBJ databases">
        <title>Draft genome sequence of Rhodococcus pyridinivorans strain KG-16, a hydrocarbon-degrading bacterium.</title>
        <authorList>
            <person name="Aggarwal R.K."/>
            <person name="Dawar C."/>
        </authorList>
    </citation>
    <scope>NUCLEOTIDE SEQUENCE [LARGE SCALE GENOMIC DNA]</scope>
    <source>
        <strain evidence="7">KG-16</strain>
    </source>
</reference>